<proteinExistence type="predicted"/>
<dbReference type="EMBL" id="MU118094">
    <property type="protein sequence ID" value="KAF9645334.1"/>
    <property type="molecule type" value="Genomic_DNA"/>
</dbReference>
<dbReference type="Proteomes" id="UP000886501">
    <property type="component" value="Unassembled WGS sequence"/>
</dbReference>
<organism evidence="1 2">
    <name type="scientific">Thelephora ganbajun</name>
    <name type="common">Ganba fungus</name>
    <dbReference type="NCBI Taxonomy" id="370292"/>
    <lineage>
        <taxon>Eukaryota</taxon>
        <taxon>Fungi</taxon>
        <taxon>Dikarya</taxon>
        <taxon>Basidiomycota</taxon>
        <taxon>Agaricomycotina</taxon>
        <taxon>Agaricomycetes</taxon>
        <taxon>Thelephorales</taxon>
        <taxon>Thelephoraceae</taxon>
        <taxon>Thelephora</taxon>
    </lineage>
</organism>
<sequence length="90" mass="9954">MGTHVSTRTLALALLVLCTLYHLARTCTYQLKDQSAGEGEVWPLHLTNNFKLALLLPLLAEPSAFLRPMDNHPATQCCPLAQLRARSRGL</sequence>
<reference evidence="1" key="1">
    <citation type="submission" date="2019-10" db="EMBL/GenBank/DDBJ databases">
        <authorList>
            <consortium name="DOE Joint Genome Institute"/>
            <person name="Kuo A."/>
            <person name="Miyauchi S."/>
            <person name="Kiss E."/>
            <person name="Drula E."/>
            <person name="Kohler A."/>
            <person name="Sanchez-Garcia M."/>
            <person name="Andreopoulos B."/>
            <person name="Barry K.W."/>
            <person name="Bonito G."/>
            <person name="Buee M."/>
            <person name="Carver A."/>
            <person name="Chen C."/>
            <person name="Cichocki N."/>
            <person name="Clum A."/>
            <person name="Culley D."/>
            <person name="Crous P.W."/>
            <person name="Fauchery L."/>
            <person name="Girlanda M."/>
            <person name="Hayes R."/>
            <person name="Keri Z."/>
            <person name="Labutti K."/>
            <person name="Lipzen A."/>
            <person name="Lombard V."/>
            <person name="Magnuson J."/>
            <person name="Maillard F."/>
            <person name="Morin E."/>
            <person name="Murat C."/>
            <person name="Nolan M."/>
            <person name="Ohm R."/>
            <person name="Pangilinan J."/>
            <person name="Pereira M."/>
            <person name="Perotto S."/>
            <person name="Peter M."/>
            <person name="Riley R."/>
            <person name="Sitrit Y."/>
            <person name="Stielow B."/>
            <person name="Szollosi G."/>
            <person name="Zifcakova L."/>
            <person name="Stursova M."/>
            <person name="Spatafora J.W."/>
            <person name="Tedersoo L."/>
            <person name="Vaario L.-M."/>
            <person name="Yamada A."/>
            <person name="Yan M."/>
            <person name="Wang P."/>
            <person name="Xu J."/>
            <person name="Bruns T."/>
            <person name="Baldrian P."/>
            <person name="Vilgalys R."/>
            <person name="Henrissat B."/>
            <person name="Grigoriev I.V."/>
            <person name="Hibbett D."/>
            <person name="Nagy L.G."/>
            <person name="Martin F.M."/>
        </authorList>
    </citation>
    <scope>NUCLEOTIDE SEQUENCE</scope>
    <source>
        <strain evidence="1">P2</strain>
    </source>
</reference>
<evidence type="ECO:0000313" key="1">
    <source>
        <dbReference type="EMBL" id="KAF9645334.1"/>
    </source>
</evidence>
<accession>A0ACB6Z752</accession>
<keyword evidence="2" id="KW-1185">Reference proteome</keyword>
<reference evidence="1" key="2">
    <citation type="journal article" date="2020" name="Nat. Commun.">
        <title>Large-scale genome sequencing of mycorrhizal fungi provides insights into the early evolution of symbiotic traits.</title>
        <authorList>
            <person name="Miyauchi S."/>
            <person name="Kiss E."/>
            <person name="Kuo A."/>
            <person name="Drula E."/>
            <person name="Kohler A."/>
            <person name="Sanchez-Garcia M."/>
            <person name="Morin E."/>
            <person name="Andreopoulos B."/>
            <person name="Barry K.W."/>
            <person name="Bonito G."/>
            <person name="Buee M."/>
            <person name="Carver A."/>
            <person name="Chen C."/>
            <person name="Cichocki N."/>
            <person name="Clum A."/>
            <person name="Culley D."/>
            <person name="Crous P.W."/>
            <person name="Fauchery L."/>
            <person name="Girlanda M."/>
            <person name="Hayes R.D."/>
            <person name="Keri Z."/>
            <person name="LaButti K."/>
            <person name="Lipzen A."/>
            <person name="Lombard V."/>
            <person name="Magnuson J."/>
            <person name="Maillard F."/>
            <person name="Murat C."/>
            <person name="Nolan M."/>
            <person name="Ohm R.A."/>
            <person name="Pangilinan J."/>
            <person name="Pereira M.F."/>
            <person name="Perotto S."/>
            <person name="Peter M."/>
            <person name="Pfister S."/>
            <person name="Riley R."/>
            <person name="Sitrit Y."/>
            <person name="Stielow J.B."/>
            <person name="Szollosi G."/>
            <person name="Zifcakova L."/>
            <person name="Stursova M."/>
            <person name="Spatafora J.W."/>
            <person name="Tedersoo L."/>
            <person name="Vaario L.M."/>
            <person name="Yamada A."/>
            <person name="Yan M."/>
            <person name="Wang P."/>
            <person name="Xu J."/>
            <person name="Bruns T."/>
            <person name="Baldrian P."/>
            <person name="Vilgalys R."/>
            <person name="Dunand C."/>
            <person name="Henrissat B."/>
            <person name="Grigoriev I.V."/>
            <person name="Hibbett D."/>
            <person name="Nagy L.G."/>
            <person name="Martin F.M."/>
        </authorList>
    </citation>
    <scope>NUCLEOTIDE SEQUENCE</scope>
    <source>
        <strain evidence="1">P2</strain>
    </source>
</reference>
<name>A0ACB6Z752_THEGA</name>
<comment type="caution">
    <text evidence="1">The sequence shown here is derived from an EMBL/GenBank/DDBJ whole genome shotgun (WGS) entry which is preliminary data.</text>
</comment>
<protein>
    <submittedName>
        <fullName evidence="1">Uncharacterized protein</fullName>
    </submittedName>
</protein>
<gene>
    <name evidence="1" type="ORF">BDM02DRAFT_3120366</name>
</gene>
<evidence type="ECO:0000313" key="2">
    <source>
        <dbReference type="Proteomes" id="UP000886501"/>
    </source>
</evidence>